<comment type="catalytic activity">
    <reaction evidence="20">
        <text>cholesterol + NADH + O2 + H(+) = 7-dehydrocholesterol + NAD(+) + 2 H2O</text>
        <dbReference type="Rhea" id="RHEA:51644"/>
        <dbReference type="ChEBI" id="CHEBI:15377"/>
        <dbReference type="ChEBI" id="CHEBI:15378"/>
        <dbReference type="ChEBI" id="CHEBI:15379"/>
        <dbReference type="ChEBI" id="CHEBI:16113"/>
        <dbReference type="ChEBI" id="CHEBI:17759"/>
        <dbReference type="ChEBI" id="CHEBI:57540"/>
        <dbReference type="ChEBI" id="CHEBI:57945"/>
        <dbReference type="EC" id="1.14.19.21"/>
    </reaction>
    <physiologicalReaction direction="left-to-right" evidence="20">
        <dbReference type="Rhea" id="RHEA:51645"/>
    </physiologicalReaction>
</comment>
<keyword evidence="14" id="KW-0753">Steroid metabolism</keyword>
<evidence type="ECO:0000256" key="11">
    <source>
        <dbReference type="ARBA" id="ARBA00023014"/>
    </source>
</evidence>
<dbReference type="InterPro" id="IPR045605">
    <property type="entry name" value="KshA-like_C"/>
</dbReference>
<evidence type="ECO:0000313" key="23">
    <source>
        <dbReference type="EMBL" id="GGN72018.1"/>
    </source>
</evidence>
<evidence type="ECO:0000256" key="3">
    <source>
        <dbReference type="ARBA" id="ARBA00004972"/>
    </source>
</evidence>
<keyword evidence="8" id="KW-1133">Transmembrane helix</keyword>
<keyword evidence="4" id="KW-0812">Transmembrane</keyword>
<dbReference type="Gene3D" id="3.90.380.10">
    <property type="entry name" value="Naphthalene 1,2-dioxygenase Alpha Subunit, Chain A, domain 1"/>
    <property type="match status" value="1"/>
</dbReference>
<dbReference type="InterPro" id="IPR036922">
    <property type="entry name" value="Rieske_2Fe-2S_sf"/>
</dbReference>
<evidence type="ECO:0000256" key="19">
    <source>
        <dbReference type="ARBA" id="ARBA00046982"/>
    </source>
</evidence>
<proteinExistence type="inferred from homology"/>
<dbReference type="Proteomes" id="UP000658127">
    <property type="component" value="Unassembled WGS sequence"/>
</dbReference>
<evidence type="ECO:0000256" key="12">
    <source>
        <dbReference type="ARBA" id="ARBA00023098"/>
    </source>
</evidence>
<keyword evidence="6" id="KW-0479">Metal-binding</keyword>
<keyword evidence="12" id="KW-0443">Lipid metabolism</keyword>
<sequence length="338" mass="37916">MPVVRFPMQPYPTSWYRVADSTDLVHGQIRRMHYFGRDLIAYRTLAGEVRVADAHCPHLGADLGPGRIEGDEVVCPFHGWRFDATGSCVEIPYAKKIPGEAKLRSYQVAEFDGVVAVYYDELERNPDWSVPPMTGGEDERQWTPFARKVWQIRTHVQDIVENGPDVAHQVVVHNAVDIPEMEYEIDGVTIAGTMIGKYDFPGGPAGGVRVVGHFSNIGLGITNIRLTDHLDGVEISRQLQLCRTPIDGILVEASIAQRTKSLGDIGMADAMNEKIVQATWEDFEKDIPIWENKIYRSLPSRTEFNRGEKPAVLCQGEGAIVKFRNWSRQFYTDAECGV</sequence>
<evidence type="ECO:0000256" key="1">
    <source>
        <dbReference type="ARBA" id="ARBA00001962"/>
    </source>
</evidence>
<evidence type="ECO:0000256" key="8">
    <source>
        <dbReference type="ARBA" id="ARBA00022989"/>
    </source>
</evidence>
<accession>A0ABQ2K6H2</accession>
<comment type="caution">
    <text evidence="23">The sequence shown here is derived from an EMBL/GenBank/DDBJ whole genome shotgun (WGS) entry which is preliminary data.</text>
</comment>
<dbReference type="PANTHER" id="PTHR21266">
    <property type="entry name" value="IRON-SULFUR DOMAIN CONTAINING PROTEIN"/>
    <property type="match status" value="1"/>
</dbReference>
<evidence type="ECO:0000256" key="13">
    <source>
        <dbReference type="ARBA" id="ARBA00023136"/>
    </source>
</evidence>
<evidence type="ECO:0000256" key="18">
    <source>
        <dbReference type="ARBA" id="ARBA00030944"/>
    </source>
</evidence>
<keyword evidence="5" id="KW-0001">2Fe-2S</keyword>
<reference evidence="24" key="1">
    <citation type="journal article" date="2019" name="Int. J. Syst. Evol. Microbiol.">
        <title>The Global Catalogue of Microorganisms (GCM) 10K type strain sequencing project: providing services to taxonomists for standard genome sequencing and annotation.</title>
        <authorList>
            <consortium name="The Broad Institute Genomics Platform"/>
            <consortium name="The Broad Institute Genome Sequencing Center for Infectious Disease"/>
            <person name="Wu L."/>
            <person name="Ma J."/>
        </authorList>
    </citation>
    <scope>NUCLEOTIDE SEQUENCE [LARGE SCALE GENOMIC DNA]</scope>
    <source>
        <strain evidence="24">CGMCC 4.7329</strain>
    </source>
</reference>
<evidence type="ECO:0000313" key="24">
    <source>
        <dbReference type="Proteomes" id="UP000658127"/>
    </source>
</evidence>
<dbReference type="InterPro" id="IPR050584">
    <property type="entry name" value="Cholesterol_7-desaturase"/>
</dbReference>
<comment type="catalytic activity">
    <reaction evidence="21">
        <text>cholesterol + NADPH + O2 + H(+) = 7-dehydrocholesterol + NADP(+) + 2 H2O</text>
        <dbReference type="Rhea" id="RHEA:45024"/>
        <dbReference type="ChEBI" id="CHEBI:15377"/>
        <dbReference type="ChEBI" id="CHEBI:15378"/>
        <dbReference type="ChEBI" id="CHEBI:15379"/>
        <dbReference type="ChEBI" id="CHEBI:16113"/>
        <dbReference type="ChEBI" id="CHEBI:17759"/>
        <dbReference type="ChEBI" id="CHEBI:57783"/>
        <dbReference type="ChEBI" id="CHEBI:58349"/>
        <dbReference type="EC" id="1.14.19.21"/>
    </reaction>
    <physiologicalReaction direction="left-to-right" evidence="21">
        <dbReference type="Rhea" id="RHEA:45025"/>
    </physiologicalReaction>
</comment>
<dbReference type="Pfam" id="PF19298">
    <property type="entry name" value="KshA_C"/>
    <property type="match status" value="1"/>
</dbReference>
<keyword evidence="9" id="KW-0560">Oxidoreductase</keyword>
<keyword evidence="13" id="KW-0472">Membrane</keyword>
<comment type="subunit">
    <text evidence="19">Homotrimer. The two-component system 3-ketosteroid-9-alpha-monooxygenase is composed of an oxygenase component KshA and a reductase component KshB.</text>
</comment>
<keyword evidence="24" id="KW-1185">Reference proteome</keyword>
<evidence type="ECO:0000256" key="5">
    <source>
        <dbReference type="ARBA" id="ARBA00022714"/>
    </source>
</evidence>
<feature type="domain" description="Rieske" evidence="22">
    <location>
        <begin position="16"/>
        <end position="117"/>
    </location>
</feature>
<dbReference type="PROSITE" id="PS51296">
    <property type="entry name" value="RIESKE"/>
    <property type="match status" value="1"/>
</dbReference>
<evidence type="ECO:0000256" key="20">
    <source>
        <dbReference type="ARBA" id="ARBA00047853"/>
    </source>
</evidence>
<comment type="subcellular location">
    <subcellularLocation>
        <location evidence="2">Membrane</location>
    </subcellularLocation>
</comment>
<evidence type="ECO:0000256" key="10">
    <source>
        <dbReference type="ARBA" id="ARBA00023004"/>
    </source>
</evidence>
<comment type="pathway">
    <text evidence="3">Hormone biosynthesis.</text>
</comment>
<comment type="cofactor">
    <cofactor evidence="1">
        <name>Fe cation</name>
        <dbReference type="ChEBI" id="CHEBI:24875"/>
    </cofactor>
</comment>
<comment type="pathway">
    <text evidence="15">Steroid hormone biosynthesis; dafachronic acid biosynthesis.</text>
</comment>
<evidence type="ECO:0000256" key="6">
    <source>
        <dbReference type="ARBA" id="ARBA00022723"/>
    </source>
</evidence>
<evidence type="ECO:0000256" key="9">
    <source>
        <dbReference type="ARBA" id="ARBA00023002"/>
    </source>
</evidence>
<dbReference type="SUPFAM" id="SSF50022">
    <property type="entry name" value="ISP domain"/>
    <property type="match status" value="1"/>
</dbReference>
<dbReference type="PANTHER" id="PTHR21266:SF32">
    <property type="entry name" value="CHOLESTEROL 7-DESATURASE NVD"/>
    <property type="match status" value="1"/>
</dbReference>
<evidence type="ECO:0000256" key="21">
    <source>
        <dbReference type="ARBA" id="ARBA00049548"/>
    </source>
</evidence>
<dbReference type="EMBL" id="BMNE01000001">
    <property type="protein sequence ID" value="GGN72018.1"/>
    <property type="molecule type" value="Genomic_DNA"/>
</dbReference>
<evidence type="ECO:0000256" key="14">
    <source>
        <dbReference type="ARBA" id="ARBA00023221"/>
    </source>
</evidence>
<protein>
    <recommendedName>
        <fullName evidence="17">cholesterol 7-desaturase</fullName>
        <ecNumber evidence="17">1.14.19.21</ecNumber>
    </recommendedName>
    <alternativeName>
        <fullName evidence="18">Rieske-type oxygenase</fullName>
    </alternativeName>
</protein>
<keyword evidence="7" id="KW-0442">Lipid degradation</keyword>
<evidence type="ECO:0000256" key="4">
    <source>
        <dbReference type="ARBA" id="ARBA00022692"/>
    </source>
</evidence>
<dbReference type="SUPFAM" id="SSF55961">
    <property type="entry name" value="Bet v1-like"/>
    <property type="match status" value="1"/>
</dbReference>
<evidence type="ECO:0000256" key="16">
    <source>
        <dbReference type="ARBA" id="ARBA00025729"/>
    </source>
</evidence>
<evidence type="ECO:0000256" key="17">
    <source>
        <dbReference type="ARBA" id="ARBA00026095"/>
    </source>
</evidence>
<organism evidence="23 24">
    <name type="scientific">Nocardia rhizosphaerihabitans</name>
    <dbReference type="NCBI Taxonomy" id="1691570"/>
    <lineage>
        <taxon>Bacteria</taxon>
        <taxon>Bacillati</taxon>
        <taxon>Actinomycetota</taxon>
        <taxon>Actinomycetes</taxon>
        <taxon>Mycobacteriales</taxon>
        <taxon>Nocardiaceae</taxon>
        <taxon>Nocardia</taxon>
    </lineage>
</organism>
<dbReference type="Pfam" id="PF00355">
    <property type="entry name" value="Rieske"/>
    <property type="match status" value="1"/>
</dbReference>
<dbReference type="EC" id="1.14.19.21" evidence="17"/>
<evidence type="ECO:0000256" key="15">
    <source>
        <dbReference type="ARBA" id="ARBA00025712"/>
    </source>
</evidence>
<keyword evidence="10" id="KW-0408">Iron</keyword>
<dbReference type="InterPro" id="IPR017941">
    <property type="entry name" value="Rieske_2Fe-2S"/>
</dbReference>
<comment type="similarity">
    <text evidence="16">Belongs to the cholesterol 7-desaturase family.</text>
</comment>
<evidence type="ECO:0000259" key="22">
    <source>
        <dbReference type="PROSITE" id="PS51296"/>
    </source>
</evidence>
<dbReference type="CDD" id="cd03469">
    <property type="entry name" value="Rieske_RO_Alpha_N"/>
    <property type="match status" value="1"/>
</dbReference>
<evidence type="ECO:0000256" key="2">
    <source>
        <dbReference type="ARBA" id="ARBA00004370"/>
    </source>
</evidence>
<evidence type="ECO:0000256" key="7">
    <source>
        <dbReference type="ARBA" id="ARBA00022963"/>
    </source>
</evidence>
<name>A0ABQ2K6H2_9NOCA</name>
<keyword evidence="11" id="KW-0411">Iron-sulfur</keyword>
<gene>
    <name evidence="23" type="ORF">GCM10011610_12930</name>
</gene>
<dbReference type="Gene3D" id="2.102.10.10">
    <property type="entry name" value="Rieske [2Fe-2S] iron-sulphur domain"/>
    <property type="match status" value="1"/>
</dbReference>